<organism evidence="1">
    <name type="scientific">viral metagenome</name>
    <dbReference type="NCBI Taxonomy" id="1070528"/>
    <lineage>
        <taxon>unclassified sequences</taxon>
        <taxon>metagenomes</taxon>
        <taxon>organismal metagenomes</taxon>
    </lineage>
</organism>
<sequence>MSGDYNHRKKLTELYLDTLEIRNRGKDVSNEDFGKVVDRISAIVDEVNKYAPTLTLADHLKERQQKNNLRGDMFRAETLADLKKSKAFSLSELSIITDTSIQAVSTKCKRGEQKLFSVKFDVALGNSLEELRPTDVYVQTLQALAQYVATGVGKDVDKMRAMESLLKFLEPEVINELKMKYKTMNALVNFLLSELIPETNKRIRALLREMQEKMKNGEIISVEAFDLRAIFRELLPTSTELQTQLQKEEGLLSAVNA</sequence>
<dbReference type="AlphaFoldDB" id="A0A6H1ZA62"/>
<gene>
    <name evidence="1" type="ORF">TM448A00093_0051</name>
</gene>
<dbReference type="EMBL" id="MT143975">
    <property type="protein sequence ID" value="QJA44321.1"/>
    <property type="molecule type" value="Genomic_DNA"/>
</dbReference>
<proteinExistence type="predicted"/>
<accession>A0A6H1ZA62</accession>
<protein>
    <submittedName>
        <fullName evidence="1">Uncharacterized protein</fullName>
    </submittedName>
</protein>
<name>A0A6H1ZA62_9ZZZZ</name>
<evidence type="ECO:0000313" key="1">
    <source>
        <dbReference type="EMBL" id="QJA44321.1"/>
    </source>
</evidence>
<reference evidence="1" key="1">
    <citation type="submission" date="2020-03" db="EMBL/GenBank/DDBJ databases">
        <title>The deep terrestrial virosphere.</title>
        <authorList>
            <person name="Holmfeldt K."/>
            <person name="Nilsson E."/>
            <person name="Simone D."/>
            <person name="Lopez-Fernandez M."/>
            <person name="Wu X."/>
            <person name="de Brujin I."/>
            <person name="Lundin D."/>
            <person name="Andersson A."/>
            <person name="Bertilsson S."/>
            <person name="Dopson M."/>
        </authorList>
    </citation>
    <scope>NUCLEOTIDE SEQUENCE</scope>
    <source>
        <strain evidence="1">TM448A00093</strain>
    </source>
</reference>